<dbReference type="SUPFAM" id="SSF51735">
    <property type="entry name" value="NAD(P)-binding Rossmann-fold domains"/>
    <property type="match status" value="1"/>
</dbReference>
<dbReference type="Proteomes" id="UP000176409">
    <property type="component" value="Unassembled WGS sequence"/>
</dbReference>
<dbReference type="STRING" id="1798396.A2973_00745"/>
<dbReference type="EMBL" id="MFJZ01000058">
    <property type="protein sequence ID" value="OGG29113.1"/>
    <property type="molecule type" value="Genomic_DNA"/>
</dbReference>
<gene>
    <name evidence="3" type="ORF">A2973_00745</name>
</gene>
<proteinExistence type="inferred from homology"/>
<accession>A0A1F6AX57</accession>
<evidence type="ECO:0000259" key="2">
    <source>
        <dbReference type="Pfam" id="PF01370"/>
    </source>
</evidence>
<reference evidence="3 4" key="1">
    <citation type="journal article" date="2016" name="Nat. Commun.">
        <title>Thousands of microbial genomes shed light on interconnected biogeochemical processes in an aquifer system.</title>
        <authorList>
            <person name="Anantharaman K."/>
            <person name="Brown C.T."/>
            <person name="Hug L.A."/>
            <person name="Sharon I."/>
            <person name="Castelle C.J."/>
            <person name="Probst A.J."/>
            <person name="Thomas B.C."/>
            <person name="Singh A."/>
            <person name="Wilkins M.J."/>
            <person name="Karaoz U."/>
            <person name="Brodie E.L."/>
            <person name="Williams K.H."/>
            <person name="Hubbard S.S."/>
            <person name="Banfield J.F."/>
        </authorList>
    </citation>
    <scope>NUCLEOTIDE SEQUENCE [LARGE SCALE GENOMIC DNA]</scope>
</reference>
<evidence type="ECO:0000256" key="1">
    <source>
        <dbReference type="ARBA" id="ARBA00007637"/>
    </source>
</evidence>
<dbReference type="Gene3D" id="3.40.50.720">
    <property type="entry name" value="NAD(P)-binding Rossmann-like Domain"/>
    <property type="match status" value="1"/>
</dbReference>
<evidence type="ECO:0000313" key="3">
    <source>
        <dbReference type="EMBL" id="OGG29113.1"/>
    </source>
</evidence>
<dbReference type="InterPro" id="IPR001509">
    <property type="entry name" value="Epimerase_deHydtase"/>
</dbReference>
<dbReference type="PANTHER" id="PTHR43000">
    <property type="entry name" value="DTDP-D-GLUCOSE 4,6-DEHYDRATASE-RELATED"/>
    <property type="match status" value="1"/>
</dbReference>
<dbReference type="InterPro" id="IPR036291">
    <property type="entry name" value="NAD(P)-bd_dom_sf"/>
</dbReference>
<dbReference type="Pfam" id="PF01370">
    <property type="entry name" value="Epimerase"/>
    <property type="match status" value="1"/>
</dbReference>
<comment type="similarity">
    <text evidence="1">Belongs to the NAD(P)-dependent epimerase/dehydratase family.</text>
</comment>
<protein>
    <recommendedName>
        <fullName evidence="2">NAD-dependent epimerase/dehydratase domain-containing protein</fullName>
    </recommendedName>
</protein>
<dbReference type="AlphaFoldDB" id="A0A1F6AX57"/>
<organism evidence="3 4">
    <name type="scientific">Candidatus Gottesmanbacteria bacterium RIFCSPLOWO2_01_FULL_49_10</name>
    <dbReference type="NCBI Taxonomy" id="1798396"/>
    <lineage>
        <taxon>Bacteria</taxon>
        <taxon>Candidatus Gottesmaniibacteriota</taxon>
    </lineage>
</organism>
<evidence type="ECO:0000313" key="4">
    <source>
        <dbReference type="Proteomes" id="UP000176409"/>
    </source>
</evidence>
<feature type="domain" description="NAD-dependent epimerase/dehydratase" evidence="2">
    <location>
        <begin position="11"/>
        <end position="234"/>
    </location>
</feature>
<comment type="caution">
    <text evidence="3">The sequence shown here is derived from an EMBL/GenBank/DDBJ whole genome shotgun (WGS) entry which is preliminary data.</text>
</comment>
<name>A0A1F6AX57_9BACT</name>
<sequence length="311" mass="34451">MKSHFWKGKKVLVTGAGGFLGTALSTKLREEGAIVVAVSRIVHRQGIIAADVASKRKLEVLFSPRNLFACFHLAGEALVEEGKESPYRTFQNNILGTLNILELSKIYHVARVVVSSTVQVYGDAKPPTTEDISPRPSRPYETSKTCADLIAQSYADSYHLPVLIPRFVNIYGPGDTNFSRLIPKTIRSVLFGQNPSLWGGSAIRDFLFIDDAIHAFILLAQIGDTTLDKNRIFNFGTGGVISVRDLMLTIIRLSGVQAKIAIGGKGRDQEIAEQYVNWTKAKKILGWEPTIQLSEGLLQTISWYRRYLGKE</sequence>